<proteinExistence type="predicted"/>
<dbReference type="InterPro" id="IPR041677">
    <property type="entry name" value="DNA2/NAM7_AAA_11"/>
</dbReference>
<sequence length="970" mass="107387">MLAGERDTDPLRTTTSLIDFLADLTDVSSRNPVRDITDGSSRAPDPVLWLDDLPDGVTFHPDAADVLLQMRPVQRIPAPMPPADLAGWVHPPEPPGPGEPEPEFRVPADRAEEEAEPLKPVFLRWLARWRVWTEDERRRQRRRRFYDALEAAAKRIEQLDDEYEFVLGVGLVCWQAPDGQIIRRHLLTEQAVPSLDRTGVVTVRMLVGQRRLEDRELFEGQEVYRPDRGRAHKSTIVENDSPALGPHTMAALREWLGLALDLACEEETGNPTGAPGTTPTFAAAPALLLRPRSRVQIRDAYRHIAEALRQPGAPIPVALSQIVVDTNREQRERWLTGQGADPGDVLGTDPLFPLPANAEQTRVIELMRTETGVVVQGPPGTGKTHTIANLISALLARGQRVLVTSQKDQALKVLRERIPPEIRKLCVLLTGGSKNASIELQLSLDALSAALATTNEAELSDQSRAYSAERDRLRATSASLNDRIRSLREVELVKHKPVVPGYSTEAYRGTLAEIVHEVRRGADEHGWMPPVPDNDQVREVPPLSTEQFAELIRLLSTASPDRSARAEQCIPGPDQLPPTSELANLIQVEHTAREIASQADDGRAAALRSRTRREAHTPPPRPPSPATRPRSSTSPATARTGRSPPGGAPARASCRTLALDRLVQLTQPGEPRGRRQSPLQALEVVRDGERGGTQLLVGHGVRPGTDVRPHPPDPLTQLADVRRRARSLLELLDRPLDDPGEVAAVLGLLRRLWKASTQRETGRDRDGHHGPFDRDHRSLRSRRLARGGGSERDIAPCGAAHQRHTARRHLPQRGGKLSFVDTVAVHPGHDHRLTGLGDVEAVGGHAGQHHVRGPDLNPGACPARPGLLVEDDLPYRVPRHRPLPDHHSFRRDPQRVDLRDEDPDRPGRSADQQRGTDRRDPALTGQHTDRADREHDTQYENDSQQEEQQSPSRERPEGPIAPKHQIHLES</sequence>
<feature type="region of interest" description="Disordered" evidence="1">
    <location>
        <begin position="593"/>
        <end position="651"/>
    </location>
</feature>
<dbReference type="RefSeq" id="WP_130478094.1">
    <property type="nucleotide sequence ID" value="NZ_SFCC01000013.1"/>
</dbReference>
<dbReference type="PANTHER" id="PTHR10887">
    <property type="entry name" value="DNA2/NAM7 HELICASE FAMILY"/>
    <property type="match status" value="1"/>
</dbReference>
<feature type="region of interest" description="Disordered" evidence="1">
    <location>
        <begin position="878"/>
        <end position="970"/>
    </location>
</feature>
<feature type="compositionally biased region" description="Pro residues" evidence="1">
    <location>
        <begin position="617"/>
        <end position="626"/>
    </location>
</feature>
<feature type="compositionally biased region" description="Basic and acidic residues" evidence="1">
    <location>
        <begin position="760"/>
        <end position="778"/>
    </location>
</feature>
<accession>A0A4Q7J1L2</accession>
<evidence type="ECO:0000256" key="1">
    <source>
        <dbReference type="SAM" id="MobiDB-lite"/>
    </source>
</evidence>
<dbReference type="GO" id="GO:0004386">
    <property type="term" value="F:helicase activity"/>
    <property type="evidence" value="ECO:0007669"/>
    <property type="project" value="InterPro"/>
</dbReference>
<dbReference type="OrthoDB" id="3197455at2"/>
<name>A0A4Q7J1L2_9PSEU</name>
<feature type="region of interest" description="Disordered" evidence="1">
    <location>
        <begin position="844"/>
        <end position="863"/>
    </location>
</feature>
<dbReference type="InterPro" id="IPR045055">
    <property type="entry name" value="DNA2/NAM7-like"/>
</dbReference>
<gene>
    <name evidence="3" type="ORF">EWH70_25800</name>
</gene>
<dbReference type="InterPro" id="IPR027417">
    <property type="entry name" value="P-loop_NTPase"/>
</dbReference>
<keyword evidence="4" id="KW-1185">Reference proteome</keyword>
<dbReference type="PANTHER" id="PTHR10887:SF495">
    <property type="entry name" value="HELICASE SENATAXIN ISOFORM X1-RELATED"/>
    <property type="match status" value="1"/>
</dbReference>
<comment type="caution">
    <text evidence="3">The sequence shown here is derived from an EMBL/GenBank/DDBJ whole genome shotgun (WGS) entry which is preliminary data.</text>
</comment>
<reference evidence="3 4" key="1">
    <citation type="submission" date="2019-02" db="EMBL/GenBank/DDBJ databases">
        <title>Draft genome sequence of Amycolatopsis sp. 8-3EHSu isolated from roots of Suaeda maritima.</title>
        <authorList>
            <person name="Duangmal K."/>
            <person name="Chantavorakit T."/>
        </authorList>
    </citation>
    <scope>NUCLEOTIDE SEQUENCE [LARGE SCALE GENOMIC DNA]</scope>
    <source>
        <strain evidence="3 4">8-3EHSu</strain>
    </source>
</reference>
<dbReference type="Proteomes" id="UP000292003">
    <property type="component" value="Unassembled WGS sequence"/>
</dbReference>
<feature type="compositionally biased region" description="Basic and acidic residues" evidence="1">
    <location>
        <begin position="882"/>
        <end position="908"/>
    </location>
</feature>
<evidence type="ECO:0000313" key="3">
    <source>
        <dbReference type="EMBL" id="RZQ61280.1"/>
    </source>
</evidence>
<protein>
    <recommendedName>
        <fullName evidence="2">DNA2/NAM7 helicase helicase domain-containing protein</fullName>
    </recommendedName>
</protein>
<dbReference type="AlphaFoldDB" id="A0A4Q7J1L2"/>
<evidence type="ECO:0000313" key="4">
    <source>
        <dbReference type="Proteomes" id="UP000292003"/>
    </source>
</evidence>
<feature type="compositionally biased region" description="Low complexity" evidence="1">
    <location>
        <begin position="627"/>
        <end position="643"/>
    </location>
</feature>
<feature type="compositionally biased region" description="Basic residues" evidence="1">
    <location>
        <begin position="801"/>
        <end position="811"/>
    </location>
</feature>
<organism evidence="3 4">
    <name type="scientific">Amycolatopsis suaedae</name>
    <dbReference type="NCBI Taxonomy" id="2510978"/>
    <lineage>
        <taxon>Bacteria</taxon>
        <taxon>Bacillati</taxon>
        <taxon>Actinomycetota</taxon>
        <taxon>Actinomycetes</taxon>
        <taxon>Pseudonocardiales</taxon>
        <taxon>Pseudonocardiaceae</taxon>
        <taxon>Amycolatopsis</taxon>
    </lineage>
</organism>
<feature type="compositionally biased region" description="Basic and acidic residues" evidence="1">
    <location>
        <begin position="914"/>
        <end position="938"/>
    </location>
</feature>
<dbReference type="EMBL" id="SFCC01000013">
    <property type="protein sequence ID" value="RZQ61280.1"/>
    <property type="molecule type" value="Genomic_DNA"/>
</dbReference>
<dbReference type="Pfam" id="PF13086">
    <property type="entry name" value="AAA_11"/>
    <property type="match status" value="1"/>
</dbReference>
<dbReference type="SUPFAM" id="SSF52540">
    <property type="entry name" value="P-loop containing nucleoside triphosphate hydrolases"/>
    <property type="match status" value="1"/>
</dbReference>
<feature type="region of interest" description="Disordered" evidence="1">
    <location>
        <begin position="756"/>
        <end position="814"/>
    </location>
</feature>
<evidence type="ECO:0000259" key="2">
    <source>
        <dbReference type="Pfam" id="PF13086"/>
    </source>
</evidence>
<dbReference type="Gene3D" id="3.40.50.300">
    <property type="entry name" value="P-loop containing nucleotide triphosphate hydrolases"/>
    <property type="match status" value="1"/>
</dbReference>
<feature type="domain" description="DNA2/NAM7 helicase helicase" evidence="2">
    <location>
        <begin position="357"/>
        <end position="479"/>
    </location>
</feature>